<dbReference type="SUPFAM" id="SSF52172">
    <property type="entry name" value="CheY-like"/>
    <property type="match status" value="1"/>
</dbReference>
<keyword evidence="5" id="KW-1185">Reference proteome</keyword>
<dbReference type="GO" id="GO:0000160">
    <property type="term" value="P:phosphorelay signal transduction system"/>
    <property type="evidence" value="ECO:0007669"/>
    <property type="project" value="InterPro"/>
</dbReference>
<dbReference type="InterPro" id="IPR036514">
    <property type="entry name" value="SGNH_hydro_sf"/>
</dbReference>
<feature type="domain" description="Response regulatory" evidence="3">
    <location>
        <begin position="5"/>
        <end position="154"/>
    </location>
</feature>
<gene>
    <name evidence="4" type="ORF">HU200_066698</name>
</gene>
<evidence type="ECO:0000259" key="3">
    <source>
        <dbReference type="PROSITE" id="PS50110"/>
    </source>
</evidence>
<dbReference type="AlphaFoldDB" id="A0A835DWU2"/>
<comment type="similarity">
    <text evidence="1">Belongs to the 'GDSL' lipolytic enzyme family.</text>
</comment>
<dbReference type="Gene3D" id="3.40.50.2300">
    <property type="match status" value="1"/>
</dbReference>
<evidence type="ECO:0000313" key="4">
    <source>
        <dbReference type="EMBL" id="KAF8643642.1"/>
    </source>
</evidence>
<organism evidence="4 5">
    <name type="scientific">Digitaria exilis</name>
    <dbReference type="NCBI Taxonomy" id="1010633"/>
    <lineage>
        <taxon>Eukaryota</taxon>
        <taxon>Viridiplantae</taxon>
        <taxon>Streptophyta</taxon>
        <taxon>Embryophyta</taxon>
        <taxon>Tracheophyta</taxon>
        <taxon>Spermatophyta</taxon>
        <taxon>Magnoliopsida</taxon>
        <taxon>Liliopsida</taxon>
        <taxon>Poales</taxon>
        <taxon>Poaceae</taxon>
        <taxon>PACMAD clade</taxon>
        <taxon>Panicoideae</taxon>
        <taxon>Panicodae</taxon>
        <taxon>Paniceae</taxon>
        <taxon>Anthephorinae</taxon>
        <taxon>Digitaria</taxon>
    </lineage>
</organism>
<dbReference type="EMBL" id="JACEFO010003178">
    <property type="protein sequence ID" value="KAF8643642.1"/>
    <property type="molecule type" value="Genomic_DNA"/>
</dbReference>
<accession>A0A835DWU2</accession>
<dbReference type="InterPro" id="IPR011006">
    <property type="entry name" value="CheY-like_superfamily"/>
</dbReference>
<dbReference type="Proteomes" id="UP000636709">
    <property type="component" value="Unassembled WGS sequence"/>
</dbReference>
<dbReference type="PANTHER" id="PTHR22835:SF565">
    <property type="entry name" value="GDSL ESTERASE_LIPASE"/>
    <property type="match status" value="1"/>
</dbReference>
<dbReference type="InterPro" id="IPR001789">
    <property type="entry name" value="Sig_transdc_resp-reg_receiver"/>
</dbReference>
<protein>
    <recommendedName>
        <fullName evidence="3">Response regulatory domain-containing protein</fullName>
    </recommendedName>
</protein>
<sequence>MAAPHVLIVDDARVDRLVASRVLGSCNIRVTVVEGPMEALRFLATEHDVQLILTDYSMPDMTGYDLLVEVKVYHAHRFSIYVPDIINTISVAIEVLIRHGATSLLVSGMVPAGCEPPVLVFFDGADPASYEPRTGYCVKEMNELSIHHNSLLQESLAKIRADHPDVDITYADFFSPIMAMIESPAKFGFDDDDGVLWRAGEVPLQHGDHVRRSGVHDVQGPVCSFVLGWRPLDGGGQPVRRRRLAHQPKLAGNCYQLANGSKHHVLR</sequence>
<dbReference type="GO" id="GO:0016788">
    <property type="term" value="F:hydrolase activity, acting on ester bonds"/>
    <property type="evidence" value="ECO:0007669"/>
    <property type="project" value="InterPro"/>
</dbReference>
<evidence type="ECO:0000256" key="2">
    <source>
        <dbReference type="PROSITE-ProRule" id="PRU00169"/>
    </source>
</evidence>
<reference evidence="4" key="1">
    <citation type="submission" date="2020-07" db="EMBL/GenBank/DDBJ databases">
        <title>Genome sequence and genetic diversity analysis of an under-domesticated orphan crop, white fonio (Digitaria exilis).</title>
        <authorList>
            <person name="Bennetzen J.L."/>
            <person name="Chen S."/>
            <person name="Ma X."/>
            <person name="Wang X."/>
            <person name="Yssel A.E.J."/>
            <person name="Chaluvadi S.R."/>
            <person name="Johnson M."/>
            <person name="Gangashetty P."/>
            <person name="Hamidou F."/>
            <person name="Sanogo M.D."/>
            <person name="Zwaenepoel A."/>
            <person name="Wallace J."/>
            <person name="Van De Peer Y."/>
            <person name="Van Deynze A."/>
        </authorList>
    </citation>
    <scope>NUCLEOTIDE SEQUENCE</scope>
    <source>
        <tissue evidence="4">Leaves</tissue>
    </source>
</reference>
<keyword evidence="2" id="KW-0597">Phosphoprotein</keyword>
<dbReference type="PANTHER" id="PTHR22835">
    <property type="entry name" value="ZINC FINGER FYVE DOMAIN CONTAINING PROTEIN"/>
    <property type="match status" value="1"/>
</dbReference>
<dbReference type="PROSITE" id="PS50110">
    <property type="entry name" value="RESPONSE_REGULATORY"/>
    <property type="match status" value="1"/>
</dbReference>
<evidence type="ECO:0000313" key="5">
    <source>
        <dbReference type="Proteomes" id="UP000636709"/>
    </source>
</evidence>
<dbReference type="Gene3D" id="3.40.50.1110">
    <property type="entry name" value="SGNH hydrolase"/>
    <property type="match status" value="1"/>
</dbReference>
<evidence type="ECO:0000256" key="1">
    <source>
        <dbReference type="ARBA" id="ARBA00008668"/>
    </source>
</evidence>
<feature type="modified residue" description="4-aspartylphosphate" evidence="2">
    <location>
        <position position="55"/>
    </location>
</feature>
<comment type="caution">
    <text evidence="4">The sequence shown here is derived from an EMBL/GenBank/DDBJ whole genome shotgun (WGS) entry which is preliminary data.</text>
</comment>
<dbReference type="Pfam" id="PF00072">
    <property type="entry name" value="Response_reg"/>
    <property type="match status" value="1"/>
</dbReference>
<proteinExistence type="inferred from homology"/>
<name>A0A835DWU2_9POAL</name>
<dbReference type="SMART" id="SM00448">
    <property type="entry name" value="REC"/>
    <property type="match status" value="1"/>
</dbReference>